<keyword evidence="4" id="KW-1185">Reference proteome</keyword>
<dbReference type="EMBL" id="ML213609">
    <property type="protein sequence ID" value="TFK37208.1"/>
    <property type="molecule type" value="Genomic_DNA"/>
</dbReference>
<name>A0A5C3LZ97_9AGAR</name>
<evidence type="ECO:0000313" key="3">
    <source>
        <dbReference type="EMBL" id="TFK37208.1"/>
    </source>
</evidence>
<feature type="transmembrane region" description="Helical" evidence="1">
    <location>
        <begin position="20"/>
        <end position="39"/>
    </location>
</feature>
<protein>
    <recommendedName>
        <fullName evidence="2">DUF6533 domain-containing protein</fullName>
    </recommendedName>
</protein>
<reference evidence="3 4" key="1">
    <citation type="journal article" date="2019" name="Nat. Ecol. Evol.">
        <title>Megaphylogeny resolves global patterns of mushroom evolution.</title>
        <authorList>
            <person name="Varga T."/>
            <person name="Krizsan K."/>
            <person name="Foldi C."/>
            <person name="Dima B."/>
            <person name="Sanchez-Garcia M."/>
            <person name="Sanchez-Ramirez S."/>
            <person name="Szollosi G.J."/>
            <person name="Szarkandi J.G."/>
            <person name="Papp V."/>
            <person name="Albert L."/>
            <person name="Andreopoulos W."/>
            <person name="Angelini C."/>
            <person name="Antonin V."/>
            <person name="Barry K.W."/>
            <person name="Bougher N.L."/>
            <person name="Buchanan P."/>
            <person name="Buyck B."/>
            <person name="Bense V."/>
            <person name="Catcheside P."/>
            <person name="Chovatia M."/>
            <person name="Cooper J."/>
            <person name="Damon W."/>
            <person name="Desjardin D."/>
            <person name="Finy P."/>
            <person name="Geml J."/>
            <person name="Haridas S."/>
            <person name="Hughes K."/>
            <person name="Justo A."/>
            <person name="Karasinski D."/>
            <person name="Kautmanova I."/>
            <person name="Kiss B."/>
            <person name="Kocsube S."/>
            <person name="Kotiranta H."/>
            <person name="LaButti K.M."/>
            <person name="Lechner B.E."/>
            <person name="Liimatainen K."/>
            <person name="Lipzen A."/>
            <person name="Lukacs Z."/>
            <person name="Mihaltcheva S."/>
            <person name="Morgado L.N."/>
            <person name="Niskanen T."/>
            <person name="Noordeloos M.E."/>
            <person name="Ohm R.A."/>
            <person name="Ortiz-Santana B."/>
            <person name="Ovrebo C."/>
            <person name="Racz N."/>
            <person name="Riley R."/>
            <person name="Savchenko A."/>
            <person name="Shiryaev A."/>
            <person name="Soop K."/>
            <person name="Spirin V."/>
            <person name="Szebenyi C."/>
            <person name="Tomsovsky M."/>
            <person name="Tulloss R.E."/>
            <person name="Uehling J."/>
            <person name="Grigoriev I.V."/>
            <person name="Vagvolgyi C."/>
            <person name="Papp T."/>
            <person name="Martin F.M."/>
            <person name="Miettinen O."/>
            <person name="Hibbett D.S."/>
            <person name="Nagy L.G."/>
        </authorList>
    </citation>
    <scope>NUCLEOTIDE SEQUENCE [LARGE SCALE GENOMIC DNA]</scope>
    <source>
        <strain evidence="3 4">CBS 166.37</strain>
    </source>
</reference>
<evidence type="ECO:0000259" key="2">
    <source>
        <dbReference type="Pfam" id="PF20151"/>
    </source>
</evidence>
<dbReference type="OrthoDB" id="2982596at2759"/>
<feature type="transmembrane region" description="Helical" evidence="1">
    <location>
        <begin position="173"/>
        <end position="194"/>
    </location>
</feature>
<keyword evidence="1" id="KW-0472">Membrane</keyword>
<dbReference type="Pfam" id="PF20151">
    <property type="entry name" value="DUF6533"/>
    <property type="match status" value="1"/>
</dbReference>
<feature type="transmembrane region" description="Helical" evidence="1">
    <location>
        <begin position="51"/>
        <end position="77"/>
    </location>
</feature>
<dbReference type="InterPro" id="IPR045340">
    <property type="entry name" value="DUF6533"/>
</dbReference>
<feature type="transmembrane region" description="Helical" evidence="1">
    <location>
        <begin position="89"/>
        <end position="110"/>
    </location>
</feature>
<feature type="transmembrane region" description="Helical" evidence="1">
    <location>
        <begin position="240"/>
        <end position="261"/>
    </location>
</feature>
<evidence type="ECO:0000313" key="4">
    <source>
        <dbReference type="Proteomes" id="UP000308652"/>
    </source>
</evidence>
<keyword evidence="1" id="KW-1133">Transmembrane helix</keyword>
<keyword evidence="1" id="KW-0812">Transmembrane</keyword>
<gene>
    <name evidence="3" type="ORF">BDQ12DRAFT_736354</name>
</gene>
<accession>A0A5C3LZ97</accession>
<sequence length="299" mass="33806">MLDESQLALLLQLIYDARATNYMIVVALTVLVYDAIITFGEEVELIWRKKWTLAGGLFVCNRYGIITVVIICARYLLAETKTDDVGLRYLHMEGLLSSIFLVTVDIVLVYRIWVLYARNRYLLYFLIVMVICEGVASGTLVVYTLRENHTYVHIGPILSGCYPIGNIPVYFKYPYVAMMIVAFTMFSLTLYKCLATLLQANFRGMPIHTLFFRDGVFYFLAVLAGTTTQVIVLTKARSTLVEITVLPTYAIYGIVGARILLNLRGLVEKTDEDSTFDLRIPVSDFRAAQYSGNTDDSLP</sequence>
<evidence type="ECO:0000256" key="1">
    <source>
        <dbReference type="SAM" id="Phobius"/>
    </source>
</evidence>
<feature type="domain" description="DUF6533" evidence="2">
    <location>
        <begin position="22"/>
        <end position="66"/>
    </location>
</feature>
<dbReference type="AlphaFoldDB" id="A0A5C3LZ97"/>
<dbReference type="Proteomes" id="UP000308652">
    <property type="component" value="Unassembled WGS sequence"/>
</dbReference>
<proteinExistence type="predicted"/>
<feature type="transmembrane region" description="Helical" evidence="1">
    <location>
        <begin position="122"/>
        <end position="143"/>
    </location>
</feature>
<organism evidence="3 4">
    <name type="scientific">Crucibulum laeve</name>
    <dbReference type="NCBI Taxonomy" id="68775"/>
    <lineage>
        <taxon>Eukaryota</taxon>
        <taxon>Fungi</taxon>
        <taxon>Dikarya</taxon>
        <taxon>Basidiomycota</taxon>
        <taxon>Agaricomycotina</taxon>
        <taxon>Agaricomycetes</taxon>
        <taxon>Agaricomycetidae</taxon>
        <taxon>Agaricales</taxon>
        <taxon>Agaricineae</taxon>
        <taxon>Nidulariaceae</taxon>
        <taxon>Crucibulum</taxon>
    </lineage>
</organism>
<feature type="transmembrane region" description="Helical" evidence="1">
    <location>
        <begin position="215"/>
        <end position="234"/>
    </location>
</feature>